<sequence>DWQGVFYGSAAGDILEVIGGSSALFAIDYMGPLERSPELATIGTLMGITSDDKNVYAVFLVGANYIIYAGRERRDDKYGLRWEWTPYIHLGENVCGAIKVMQRSGENPLLWFAYGTDMAYAILARAPNYPIGDTEYRFCDEGYLITTFFDADYDIWQKVFYQLWSIVENLTTGITIDVHYWIDTDTDWTPLTTITENGVQSVDLAALACQKVRLKLTLKSGTDSVTPILREFIYRGVLQPEITKTLDITVML</sequence>
<accession>X1URX8</accession>
<dbReference type="EMBL" id="BARW01029152">
    <property type="protein sequence ID" value="GAJ06367.1"/>
    <property type="molecule type" value="Genomic_DNA"/>
</dbReference>
<feature type="non-terminal residue" evidence="1">
    <location>
        <position position="252"/>
    </location>
</feature>
<protein>
    <submittedName>
        <fullName evidence="1">Uncharacterized protein</fullName>
    </submittedName>
</protein>
<organism evidence="1">
    <name type="scientific">marine sediment metagenome</name>
    <dbReference type="NCBI Taxonomy" id="412755"/>
    <lineage>
        <taxon>unclassified sequences</taxon>
        <taxon>metagenomes</taxon>
        <taxon>ecological metagenomes</taxon>
    </lineage>
</organism>
<name>X1URX8_9ZZZZ</name>
<feature type="non-terminal residue" evidence="1">
    <location>
        <position position="1"/>
    </location>
</feature>
<dbReference type="AlphaFoldDB" id="X1URX8"/>
<proteinExistence type="predicted"/>
<gene>
    <name evidence="1" type="ORF">S12H4_46920</name>
</gene>
<comment type="caution">
    <text evidence="1">The sequence shown here is derived from an EMBL/GenBank/DDBJ whole genome shotgun (WGS) entry which is preliminary data.</text>
</comment>
<reference evidence="1" key="1">
    <citation type="journal article" date="2014" name="Front. Microbiol.">
        <title>High frequency of phylogenetically diverse reductive dehalogenase-homologous genes in deep subseafloor sedimentary metagenomes.</title>
        <authorList>
            <person name="Kawai M."/>
            <person name="Futagami T."/>
            <person name="Toyoda A."/>
            <person name="Takaki Y."/>
            <person name="Nishi S."/>
            <person name="Hori S."/>
            <person name="Arai W."/>
            <person name="Tsubouchi T."/>
            <person name="Morono Y."/>
            <person name="Uchiyama I."/>
            <person name="Ito T."/>
            <person name="Fujiyama A."/>
            <person name="Inagaki F."/>
            <person name="Takami H."/>
        </authorList>
    </citation>
    <scope>NUCLEOTIDE SEQUENCE</scope>
    <source>
        <strain evidence="1">Expedition CK06-06</strain>
    </source>
</reference>
<evidence type="ECO:0000313" key="1">
    <source>
        <dbReference type="EMBL" id="GAJ06367.1"/>
    </source>
</evidence>